<dbReference type="Proteomes" id="UP000187074">
    <property type="component" value="Unassembled WGS sequence"/>
</dbReference>
<gene>
    <name evidence="2" type="ORF">BK123_24845</name>
</gene>
<proteinExistence type="predicted"/>
<comment type="caution">
    <text evidence="2">The sequence shown here is derived from an EMBL/GenBank/DDBJ whole genome shotgun (WGS) entry which is preliminary data.</text>
</comment>
<organism evidence="2 3">
    <name type="scientific">Paenibacillus lautus</name>
    <name type="common">Bacillus lautus</name>
    <dbReference type="NCBI Taxonomy" id="1401"/>
    <lineage>
        <taxon>Bacteria</taxon>
        <taxon>Bacillati</taxon>
        <taxon>Bacillota</taxon>
        <taxon>Bacilli</taxon>
        <taxon>Bacillales</taxon>
        <taxon>Paenibacillaceae</taxon>
        <taxon>Paenibacillus</taxon>
    </lineage>
</organism>
<dbReference type="InterPro" id="IPR035167">
    <property type="entry name" value="DUF5316"/>
</dbReference>
<dbReference type="AlphaFoldDB" id="A0A1R1AW09"/>
<evidence type="ECO:0000313" key="3">
    <source>
        <dbReference type="Proteomes" id="UP000187074"/>
    </source>
</evidence>
<accession>A0A1R1AW09</accession>
<feature type="transmembrane region" description="Helical" evidence="1">
    <location>
        <begin position="47"/>
        <end position="67"/>
    </location>
</feature>
<reference evidence="2 3" key="1">
    <citation type="submission" date="2016-11" db="EMBL/GenBank/DDBJ databases">
        <title>Paenibacillus species isolates.</title>
        <authorList>
            <person name="Beno S.M."/>
        </authorList>
    </citation>
    <scope>NUCLEOTIDE SEQUENCE [LARGE SCALE GENOMIC DNA]</scope>
    <source>
        <strain evidence="2 3">FSL F4-0100</strain>
    </source>
</reference>
<protein>
    <submittedName>
        <fullName evidence="2">Uncharacterized protein</fullName>
    </submittedName>
</protein>
<evidence type="ECO:0000313" key="2">
    <source>
        <dbReference type="EMBL" id="OME89609.1"/>
    </source>
</evidence>
<sequence>MNLFLYAGLGCLLVAGLLSGAFTTGYQQRDNFYAESKDDRASRERVTNWFLLAGFVFLAVAGIVYLFR</sequence>
<keyword evidence="1" id="KW-1133">Transmembrane helix</keyword>
<name>A0A1R1AW09_PAELA</name>
<keyword evidence="1" id="KW-0812">Transmembrane</keyword>
<dbReference type="RefSeq" id="WP_076325036.1">
    <property type="nucleotide sequence ID" value="NZ_MRTF01000009.1"/>
</dbReference>
<dbReference type="OrthoDB" id="2940255at2"/>
<evidence type="ECO:0000256" key="1">
    <source>
        <dbReference type="SAM" id="Phobius"/>
    </source>
</evidence>
<keyword evidence="1" id="KW-0472">Membrane</keyword>
<dbReference type="EMBL" id="MRTF01000009">
    <property type="protein sequence ID" value="OME89609.1"/>
    <property type="molecule type" value="Genomic_DNA"/>
</dbReference>
<dbReference type="Pfam" id="PF17247">
    <property type="entry name" value="DUF5316"/>
    <property type="match status" value="1"/>
</dbReference>